<evidence type="ECO:0000313" key="2">
    <source>
        <dbReference type="EMBL" id="MBT9812047.1"/>
    </source>
</evidence>
<dbReference type="PROSITE" id="PS51782">
    <property type="entry name" value="LYSM"/>
    <property type="match status" value="1"/>
</dbReference>
<reference evidence="2" key="1">
    <citation type="journal article" date="2021" name="Gut Microbes">
        <title>A synthetic consortium of 100 gut commensals modulates the composition and function in a colon model of the microbiome of elderly subjects.</title>
        <authorList>
            <person name="Perez M."/>
            <person name="Ntemiri A."/>
            <person name="Tan H."/>
            <person name="Harris H.M.B."/>
            <person name="Roager H.M."/>
            <person name="Ribiere C."/>
            <person name="O'Toole P.W."/>
        </authorList>
    </citation>
    <scope>NUCLEOTIDE SEQUENCE</scope>
    <source>
        <strain evidence="2">MCC335</strain>
    </source>
</reference>
<dbReference type="RefSeq" id="WP_117450493.1">
    <property type="nucleotide sequence ID" value="NZ_CABJDD010000002.1"/>
</dbReference>
<dbReference type="EMBL" id="WQPS01000043">
    <property type="protein sequence ID" value="MBT9812047.1"/>
    <property type="molecule type" value="Genomic_DNA"/>
</dbReference>
<feature type="domain" description="LysM" evidence="1">
    <location>
        <begin position="171"/>
        <end position="218"/>
    </location>
</feature>
<sequence length="220" mass="24496">MSYSVYFKYDNKKYKLPVNPEEIKRTRNLNVETYQVLGTGQVSIPAYCELEEYSFEAEFPSQDYHYIESGARADADYYEKMFRKAQKNKKPIRFIASNDITDDISVRVLVKGVEVVEKAGEEGDKYISLTLLEHKGTSKRYVAVQTPTATVKQEDTAAGSEAANPAVTDNKTHTVQSGDTLWGIAKKYYGNGAQYPKIASANGIVNPDVISVGQVLSIPV</sequence>
<dbReference type="Gene3D" id="3.10.350.10">
    <property type="entry name" value="LysM domain"/>
    <property type="match status" value="1"/>
</dbReference>
<dbReference type="InterPro" id="IPR018392">
    <property type="entry name" value="LysM"/>
</dbReference>
<accession>A0AA41FIJ8</accession>
<dbReference type="PANTHER" id="PTHR34700">
    <property type="entry name" value="POTASSIUM BINDING PROTEIN KBP"/>
    <property type="match status" value="1"/>
</dbReference>
<organism evidence="2 3">
    <name type="scientific">Enterocloster citroniae</name>
    <dbReference type="NCBI Taxonomy" id="358743"/>
    <lineage>
        <taxon>Bacteria</taxon>
        <taxon>Bacillati</taxon>
        <taxon>Bacillota</taxon>
        <taxon>Clostridia</taxon>
        <taxon>Lachnospirales</taxon>
        <taxon>Lachnospiraceae</taxon>
        <taxon>Enterocloster</taxon>
    </lineage>
</organism>
<dbReference type="InterPro" id="IPR036779">
    <property type="entry name" value="LysM_dom_sf"/>
</dbReference>
<dbReference type="SUPFAM" id="SSF54106">
    <property type="entry name" value="LysM domain"/>
    <property type="match status" value="1"/>
</dbReference>
<gene>
    <name evidence="2" type="ORF">GPL26_20720</name>
</gene>
<dbReference type="PANTHER" id="PTHR34700:SF4">
    <property type="entry name" value="PHAGE-LIKE ELEMENT PBSX PROTEIN XKDP"/>
    <property type="match status" value="1"/>
</dbReference>
<proteinExistence type="predicted"/>
<evidence type="ECO:0000259" key="1">
    <source>
        <dbReference type="PROSITE" id="PS51782"/>
    </source>
</evidence>
<protein>
    <submittedName>
        <fullName evidence="2">LysM peptidoglycan-binding domain-containing protein</fullName>
    </submittedName>
</protein>
<dbReference type="InterPro" id="IPR052196">
    <property type="entry name" value="Bact_Kbp"/>
</dbReference>
<dbReference type="AlphaFoldDB" id="A0AA41FIJ8"/>
<evidence type="ECO:0000313" key="3">
    <source>
        <dbReference type="Proteomes" id="UP000708338"/>
    </source>
</evidence>
<dbReference type="SMART" id="SM00257">
    <property type="entry name" value="LysM"/>
    <property type="match status" value="1"/>
</dbReference>
<dbReference type="Proteomes" id="UP000708338">
    <property type="component" value="Unassembled WGS sequence"/>
</dbReference>
<comment type="caution">
    <text evidence="2">The sequence shown here is derived from an EMBL/GenBank/DDBJ whole genome shotgun (WGS) entry which is preliminary data.</text>
</comment>
<dbReference type="CDD" id="cd00118">
    <property type="entry name" value="LysM"/>
    <property type="match status" value="1"/>
</dbReference>
<name>A0AA41FIJ8_9FIRM</name>
<dbReference type="Pfam" id="PF01476">
    <property type="entry name" value="LysM"/>
    <property type="match status" value="1"/>
</dbReference>